<gene>
    <name evidence="6" type="ORF">FC14_GL001819</name>
</gene>
<feature type="transmembrane region" description="Helical" evidence="5">
    <location>
        <begin position="390"/>
        <end position="409"/>
    </location>
</feature>
<protein>
    <submittedName>
        <fullName evidence="6">Amino acid permease-associated protein</fullName>
    </submittedName>
</protein>
<dbReference type="Pfam" id="PF13520">
    <property type="entry name" value="AA_permease_2"/>
    <property type="match status" value="1"/>
</dbReference>
<dbReference type="InterPro" id="IPR002293">
    <property type="entry name" value="AA/rel_permease1"/>
</dbReference>
<feature type="transmembrane region" description="Helical" evidence="5">
    <location>
        <begin position="46"/>
        <end position="70"/>
    </location>
</feature>
<name>A0A0R2ACG1_9LACO</name>
<evidence type="ECO:0000256" key="4">
    <source>
        <dbReference type="ARBA" id="ARBA00023136"/>
    </source>
</evidence>
<dbReference type="PATRIC" id="fig|1423718.3.peg.1891"/>
<feature type="transmembrane region" description="Helical" evidence="5">
    <location>
        <begin position="91"/>
        <end position="124"/>
    </location>
</feature>
<dbReference type="AlphaFoldDB" id="A0A0R2ACG1"/>
<sequence length="438" mass="47006">MKQSEEQIGLNRSLGLISSLSLVIGTVIGSGIFFKQAAVLDYAHSTNLALVAWLVGGLITMASGLTIAEIGSQMPHTGGLYVYLEKIYGKFWGFLAGWMQIIVYGPTLIAALGSYLATLLVAFFDLPKTSTPLLAVIVIALIAAFNLLSNRYGAAFQVITTIGKLLPIAAIIIFGLLFGKANAFNQVATTSGSVSFNGFGMAILATLFAYDGWVLIANMGGEIKNPQKLLPKAIVFGIGLVLIIYMLVTAGIFRVVPASLIHRLGDQAAAHFATIAFGQVGGKLLNIGIIISIAGCINGKVMTFPRIMYAMAKNDELPFSKQLAYLNKRMRTPMVATLTVCSIAALMAVTVDADRLSELCIFTIYLFYVLAFFGLFKLRRLKTASPFRVPLYPFTPIVAILGGVFVLVSELNSDLTGVLASIFFVALGIPVYLIKCKK</sequence>
<feature type="transmembrane region" description="Helical" evidence="5">
    <location>
        <begin position="330"/>
        <end position="350"/>
    </location>
</feature>
<organism evidence="6 7">
    <name type="scientific">Ligilactobacillus agilis DSM 20509</name>
    <dbReference type="NCBI Taxonomy" id="1423718"/>
    <lineage>
        <taxon>Bacteria</taxon>
        <taxon>Bacillati</taxon>
        <taxon>Bacillota</taxon>
        <taxon>Bacilli</taxon>
        <taxon>Lactobacillales</taxon>
        <taxon>Lactobacillaceae</taxon>
        <taxon>Ligilactobacillus</taxon>
    </lineage>
</organism>
<feature type="transmembrane region" description="Helical" evidence="5">
    <location>
        <begin position="415"/>
        <end position="434"/>
    </location>
</feature>
<keyword evidence="3 5" id="KW-1133">Transmembrane helix</keyword>
<dbReference type="GO" id="GO:0015179">
    <property type="term" value="F:L-amino acid transmembrane transporter activity"/>
    <property type="evidence" value="ECO:0007669"/>
    <property type="project" value="TreeGrafter"/>
</dbReference>
<keyword evidence="4 5" id="KW-0472">Membrane</keyword>
<dbReference type="PANTHER" id="PTHR11785">
    <property type="entry name" value="AMINO ACID TRANSPORTER"/>
    <property type="match status" value="1"/>
</dbReference>
<evidence type="ECO:0000256" key="2">
    <source>
        <dbReference type="ARBA" id="ARBA00022692"/>
    </source>
</evidence>
<reference evidence="6 7" key="1">
    <citation type="journal article" date="2015" name="Genome Announc.">
        <title>Expanding the biotechnology potential of lactobacilli through comparative genomics of 213 strains and associated genera.</title>
        <authorList>
            <person name="Sun Z."/>
            <person name="Harris H.M."/>
            <person name="McCann A."/>
            <person name="Guo C."/>
            <person name="Argimon S."/>
            <person name="Zhang W."/>
            <person name="Yang X."/>
            <person name="Jeffery I.B."/>
            <person name="Cooney J.C."/>
            <person name="Kagawa T.F."/>
            <person name="Liu W."/>
            <person name="Song Y."/>
            <person name="Salvetti E."/>
            <person name="Wrobel A."/>
            <person name="Rasinkangas P."/>
            <person name="Parkhill J."/>
            <person name="Rea M.C."/>
            <person name="O'Sullivan O."/>
            <person name="Ritari J."/>
            <person name="Douillard F.P."/>
            <person name="Paul Ross R."/>
            <person name="Yang R."/>
            <person name="Briner A.E."/>
            <person name="Felis G.E."/>
            <person name="de Vos W.M."/>
            <person name="Barrangou R."/>
            <person name="Klaenhammer T.R."/>
            <person name="Caufield P.W."/>
            <person name="Cui Y."/>
            <person name="Zhang H."/>
            <person name="O'Toole P.W."/>
        </authorList>
    </citation>
    <scope>NUCLEOTIDE SEQUENCE [LARGE SCALE GENOMIC DNA]</scope>
    <source>
        <strain evidence="6 7">DSM 20509</strain>
    </source>
</reference>
<dbReference type="InterPro" id="IPR050598">
    <property type="entry name" value="AminoAcid_Transporter"/>
</dbReference>
<evidence type="ECO:0000313" key="6">
    <source>
        <dbReference type="EMBL" id="KRM64543.1"/>
    </source>
</evidence>
<feature type="transmembrane region" description="Helical" evidence="5">
    <location>
        <begin position="130"/>
        <end position="148"/>
    </location>
</feature>
<dbReference type="PANTHER" id="PTHR11785:SF512">
    <property type="entry name" value="SOBREMESA, ISOFORM B"/>
    <property type="match status" value="1"/>
</dbReference>
<dbReference type="EMBL" id="AYYP01000030">
    <property type="protein sequence ID" value="KRM64543.1"/>
    <property type="molecule type" value="Genomic_DNA"/>
</dbReference>
<feature type="transmembrane region" description="Helical" evidence="5">
    <location>
        <begin position="12"/>
        <end position="34"/>
    </location>
</feature>
<dbReference type="RefSeq" id="WP_056976658.1">
    <property type="nucleotide sequence ID" value="NZ_AYYP01000030.1"/>
</dbReference>
<dbReference type="PIRSF" id="PIRSF006060">
    <property type="entry name" value="AA_transporter"/>
    <property type="match status" value="1"/>
</dbReference>
<proteinExistence type="predicted"/>
<dbReference type="Gene3D" id="1.20.1740.10">
    <property type="entry name" value="Amino acid/polyamine transporter I"/>
    <property type="match status" value="1"/>
</dbReference>
<feature type="transmembrane region" description="Helical" evidence="5">
    <location>
        <begin position="356"/>
        <end position="378"/>
    </location>
</feature>
<keyword evidence="7" id="KW-1185">Reference proteome</keyword>
<dbReference type="GO" id="GO:0016020">
    <property type="term" value="C:membrane"/>
    <property type="evidence" value="ECO:0007669"/>
    <property type="project" value="UniProtKB-SubCell"/>
</dbReference>
<dbReference type="OrthoDB" id="3181223at2"/>
<evidence type="ECO:0000256" key="3">
    <source>
        <dbReference type="ARBA" id="ARBA00022989"/>
    </source>
</evidence>
<comment type="caution">
    <text evidence="6">The sequence shown here is derived from an EMBL/GenBank/DDBJ whole genome shotgun (WGS) entry which is preliminary data.</text>
</comment>
<comment type="subcellular location">
    <subcellularLocation>
        <location evidence="1">Membrane</location>
        <topology evidence="1">Multi-pass membrane protein</topology>
    </subcellularLocation>
</comment>
<dbReference type="Proteomes" id="UP000051008">
    <property type="component" value="Unassembled WGS sequence"/>
</dbReference>
<evidence type="ECO:0000313" key="7">
    <source>
        <dbReference type="Proteomes" id="UP000051008"/>
    </source>
</evidence>
<feature type="transmembrane region" description="Helical" evidence="5">
    <location>
        <begin position="198"/>
        <end position="221"/>
    </location>
</feature>
<keyword evidence="2 5" id="KW-0812">Transmembrane</keyword>
<evidence type="ECO:0000256" key="5">
    <source>
        <dbReference type="SAM" id="Phobius"/>
    </source>
</evidence>
<evidence type="ECO:0000256" key="1">
    <source>
        <dbReference type="ARBA" id="ARBA00004141"/>
    </source>
</evidence>
<feature type="transmembrane region" description="Helical" evidence="5">
    <location>
        <begin position="233"/>
        <end position="256"/>
    </location>
</feature>
<accession>A0A0R2ACG1</accession>
<dbReference type="GeneID" id="75136400"/>
<feature type="transmembrane region" description="Helical" evidence="5">
    <location>
        <begin position="155"/>
        <end position="178"/>
    </location>
</feature>